<dbReference type="InterPro" id="IPR025117">
    <property type="entry name" value="DUF4037"/>
</dbReference>
<feature type="domain" description="DUF4037" evidence="1">
    <location>
        <begin position="142"/>
        <end position="240"/>
    </location>
</feature>
<accession>A0A2P9AGU1</accession>
<organism evidence="2 3">
    <name type="scientific">Mesorhizobium delmotii</name>
    <dbReference type="NCBI Taxonomy" id="1631247"/>
    <lineage>
        <taxon>Bacteria</taxon>
        <taxon>Pseudomonadati</taxon>
        <taxon>Pseudomonadota</taxon>
        <taxon>Alphaproteobacteria</taxon>
        <taxon>Hyphomicrobiales</taxon>
        <taxon>Phyllobacteriaceae</taxon>
        <taxon>Mesorhizobium</taxon>
    </lineage>
</organism>
<evidence type="ECO:0000313" key="2">
    <source>
        <dbReference type="EMBL" id="SJM30340.1"/>
    </source>
</evidence>
<reference evidence="3" key="1">
    <citation type="submission" date="2016-12" db="EMBL/GenBank/DDBJ databases">
        <authorList>
            <person name="Brunel B."/>
        </authorList>
    </citation>
    <scope>NUCLEOTIDE SEQUENCE [LARGE SCALE GENOMIC DNA]</scope>
</reference>
<evidence type="ECO:0000313" key="3">
    <source>
        <dbReference type="Proteomes" id="UP000245698"/>
    </source>
</evidence>
<sequence>MIHGVGIGLSQRFYESLVAPILQQHFPKLPHAAARIGLGSEVLGYDTDMSADHDYGPCVQIFLPEAEFSETAREIMRILDLSLPDTFDGWPVRYPTNVRPSAADAGAGLLGSEHGVELYTLSAWCDRFLGRQFTADVTTHDWLSYPEQLFLTVTAGAVFRDDIGELSALRDRLRYFPRDVWLYKLAAQWGRIAEERAYIGRTGDAGDEIGSRVIAARMVGNIMRLAMLVERQYAPYPKWLGTAFARLPCAPELTETLEQILSAPDWRKREAGLFDACWFIAELQMARGVPGAIAPSVGSLHNRPFRFVDSLQIGNALRSAIADDELRELPEFGAADQFISSNFVLAVPKFSRAAVTALLDLKAELK</sequence>
<protein>
    <recommendedName>
        <fullName evidence="1">DUF4037 domain-containing protein</fullName>
    </recommendedName>
</protein>
<dbReference type="EMBL" id="FUIG01000019">
    <property type="protein sequence ID" value="SJM30340.1"/>
    <property type="molecule type" value="Genomic_DNA"/>
</dbReference>
<proteinExistence type="predicted"/>
<dbReference type="Pfam" id="PF13228">
    <property type="entry name" value="DUF4037"/>
    <property type="match status" value="1"/>
</dbReference>
<evidence type="ECO:0000259" key="1">
    <source>
        <dbReference type="Pfam" id="PF13228"/>
    </source>
</evidence>
<dbReference type="AlphaFoldDB" id="A0A2P9AGU1"/>
<gene>
    <name evidence="2" type="ORF">BQ8482_130239</name>
</gene>
<name>A0A2P9AGU1_9HYPH</name>
<dbReference type="Proteomes" id="UP000245698">
    <property type="component" value="Unassembled WGS sequence"/>
</dbReference>
<keyword evidence="3" id="KW-1185">Reference proteome</keyword>
<dbReference type="RefSeq" id="WP_123147792.1">
    <property type="nucleotide sequence ID" value="NZ_FUIG01000019.1"/>
</dbReference>